<organism evidence="1 2">
    <name type="scientific">Gigaspora margarita</name>
    <dbReference type="NCBI Taxonomy" id="4874"/>
    <lineage>
        <taxon>Eukaryota</taxon>
        <taxon>Fungi</taxon>
        <taxon>Fungi incertae sedis</taxon>
        <taxon>Mucoromycota</taxon>
        <taxon>Glomeromycotina</taxon>
        <taxon>Glomeromycetes</taxon>
        <taxon>Diversisporales</taxon>
        <taxon>Gigasporaceae</taxon>
        <taxon>Gigaspora</taxon>
    </lineage>
</organism>
<accession>A0ABN7V5T3</accession>
<reference evidence="1 2" key="1">
    <citation type="submission" date="2021-06" db="EMBL/GenBank/DDBJ databases">
        <authorList>
            <person name="Kallberg Y."/>
            <person name="Tangrot J."/>
            <person name="Rosling A."/>
        </authorList>
    </citation>
    <scope>NUCLEOTIDE SEQUENCE [LARGE SCALE GENOMIC DNA]</scope>
    <source>
        <strain evidence="1 2">120-4 pot B 10/14</strain>
    </source>
</reference>
<keyword evidence="2" id="KW-1185">Reference proteome</keyword>
<protein>
    <submittedName>
        <fullName evidence="1">39865_t:CDS:1</fullName>
    </submittedName>
</protein>
<sequence>MVNASSVEDNEFVKRLQDNNIDIIEYSEFKDAKLVKIRGYGIVLKGSWRETSIIMKHLLNELTNQDNNNNAIQQL</sequence>
<name>A0ABN7V5T3_GIGMA</name>
<proteinExistence type="predicted"/>
<evidence type="ECO:0000313" key="2">
    <source>
        <dbReference type="Proteomes" id="UP000789901"/>
    </source>
</evidence>
<evidence type="ECO:0000313" key="1">
    <source>
        <dbReference type="EMBL" id="CAG8734731.1"/>
    </source>
</evidence>
<gene>
    <name evidence="1" type="ORF">GMARGA_LOCUS14736</name>
</gene>
<comment type="caution">
    <text evidence="1">The sequence shown here is derived from an EMBL/GenBank/DDBJ whole genome shotgun (WGS) entry which is preliminary data.</text>
</comment>
<dbReference type="Proteomes" id="UP000789901">
    <property type="component" value="Unassembled WGS sequence"/>
</dbReference>
<feature type="non-terminal residue" evidence="1">
    <location>
        <position position="75"/>
    </location>
</feature>
<dbReference type="EMBL" id="CAJVQB010009887">
    <property type="protein sequence ID" value="CAG8734731.1"/>
    <property type="molecule type" value="Genomic_DNA"/>
</dbReference>